<feature type="domain" description="Glycosyl-hydrolase 97 N-terminal" evidence="8">
    <location>
        <begin position="34"/>
        <end position="296"/>
    </location>
</feature>
<dbReference type="InterPro" id="IPR013785">
    <property type="entry name" value="Aldolase_TIM"/>
</dbReference>
<dbReference type="Pfam" id="PF14509">
    <property type="entry name" value="GH97_C"/>
    <property type="match status" value="1"/>
</dbReference>
<dbReference type="AlphaFoldDB" id="A0A7G1HWB8"/>
<dbReference type="Gene3D" id="2.70.98.10">
    <property type="match status" value="1"/>
</dbReference>
<accession>A0A7G1HWB8</accession>
<keyword evidence="6" id="KW-0732">Signal</keyword>
<comment type="cofactor">
    <cofactor evidence="1">
        <name>Ca(2+)</name>
        <dbReference type="ChEBI" id="CHEBI:29108"/>
    </cofactor>
</comment>
<dbReference type="InterPro" id="IPR017853">
    <property type="entry name" value="GH"/>
</dbReference>
<keyword evidence="11" id="KW-1185">Reference proteome</keyword>
<keyword evidence="4" id="KW-0106">Calcium</keyword>
<gene>
    <name evidence="10" type="ORF">Cop2CBH44_16860</name>
</gene>
<evidence type="ECO:0000313" key="10">
    <source>
        <dbReference type="EMBL" id="BCI63333.1"/>
    </source>
</evidence>
<name>A0A7G1HWB8_9BACT</name>
<dbReference type="RefSeq" id="WP_200754639.1">
    <property type="nucleotide sequence ID" value="NZ_AP023322.1"/>
</dbReference>
<evidence type="ECO:0000259" key="9">
    <source>
        <dbReference type="Pfam" id="PF14509"/>
    </source>
</evidence>
<dbReference type="InterPro" id="IPR029483">
    <property type="entry name" value="GH97_C"/>
</dbReference>
<evidence type="ECO:0000256" key="5">
    <source>
        <dbReference type="ARBA" id="ARBA00023295"/>
    </source>
</evidence>
<keyword evidence="3" id="KW-0378">Hydrolase</keyword>
<reference evidence="11" key="1">
    <citation type="submission" date="2020-07" db="EMBL/GenBank/DDBJ databases">
        <title>Complete genome sequencing of Coprobacter sp. strain 2CBH44.</title>
        <authorList>
            <person name="Sakamoto M."/>
            <person name="Murakami T."/>
            <person name="Mori H."/>
        </authorList>
    </citation>
    <scope>NUCLEOTIDE SEQUENCE [LARGE SCALE GENOMIC DNA]</scope>
    <source>
        <strain evidence="11">2CBH44</strain>
    </source>
</reference>
<evidence type="ECO:0000256" key="2">
    <source>
        <dbReference type="ARBA" id="ARBA00011245"/>
    </source>
</evidence>
<proteinExistence type="predicted"/>
<dbReference type="GO" id="GO:0030246">
    <property type="term" value="F:carbohydrate binding"/>
    <property type="evidence" value="ECO:0007669"/>
    <property type="project" value="InterPro"/>
</dbReference>
<keyword evidence="5" id="KW-0326">Glycosidase</keyword>
<protein>
    <submittedName>
        <fullName evidence="10">Alpha-glucosidase</fullName>
    </submittedName>
</protein>
<dbReference type="PANTHER" id="PTHR35803:SF2">
    <property type="entry name" value="RETAINING ALPHA-GALACTOSIDASE"/>
    <property type="match status" value="1"/>
</dbReference>
<dbReference type="Proteomes" id="UP000594042">
    <property type="component" value="Chromosome"/>
</dbReference>
<dbReference type="Gene3D" id="3.20.20.70">
    <property type="entry name" value="Aldolase class I"/>
    <property type="match status" value="1"/>
</dbReference>
<dbReference type="InterPro" id="IPR029486">
    <property type="entry name" value="GH97_N"/>
</dbReference>
<evidence type="ECO:0000256" key="3">
    <source>
        <dbReference type="ARBA" id="ARBA00022801"/>
    </source>
</evidence>
<dbReference type="GO" id="GO:0016798">
    <property type="term" value="F:hydrolase activity, acting on glycosyl bonds"/>
    <property type="evidence" value="ECO:0007669"/>
    <property type="project" value="UniProtKB-KW"/>
</dbReference>
<dbReference type="InterPro" id="IPR052720">
    <property type="entry name" value="Glycosyl_hydrolase_97"/>
</dbReference>
<dbReference type="EMBL" id="AP023322">
    <property type="protein sequence ID" value="BCI63333.1"/>
    <property type="molecule type" value="Genomic_DNA"/>
</dbReference>
<organism evidence="10 11">
    <name type="scientific">Coprobacter secundus subsp. similis</name>
    <dbReference type="NCBI Taxonomy" id="2751153"/>
    <lineage>
        <taxon>Bacteria</taxon>
        <taxon>Pseudomonadati</taxon>
        <taxon>Bacteroidota</taxon>
        <taxon>Bacteroidia</taxon>
        <taxon>Bacteroidales</taxon>
        <taxon>Barnesiellaceae</taxon>
        <taxon>Coprobacter</taxon>
    </lineage>
</organism>
<dbReference type="Pfam" id="PF10566">
    <property type="entry name" value="Glyco_hydro_97"/>
    <property type="match status" value="1"/>
</dbReference>
<feature type="domain" description="Glycosyl-hydrolase 97 catalytic" evidence="7">
    <location>
        <begin position="317"/>
        <end position="466"/>
    </location>
</feature>
<evidence type="ECO:0000259" key="8">
    <source>
        <dbReference type="Pfam" id="PF14508"/>
    </source>
</evidence>
<feature type="domain" description="Glycosyl-hydrolase 97 C-terminal oligomerisation" evidence="9">
    <location>
        <begin position="565"/>
        <end position="657"/>
    </location>
</feature>
<evidence type="ECO:0000256" key="6">
    <source>
        <dbReference type="SAM" id="SignalP"/>
    </source>
</evidence>
<evidence type="ECO:0000256" key="4">
    <source>
        <dbReference type="ARBA" id="ARBA00022837"/>
    </source>
</evidence>
<comment type="subunit">
    <text evidence="2">Monomer.</text>
</comment>
<dbReference type="SUPFAM" id="SSF51445">
    <property type="entry name" value="(Trans)glycosidases"/>
    <property type="match status" value="1"/>
</dbReference>
<feature type="chain" id="PRO_5028878035" evidence="6">
    <location>
        <begin position="26"/>
        <end position="663"/>
    </location>
</feature>
<sequence>MKSAKKRLKAKCILSGVLSAFLCIACDSGEKMSLTSPDSKVAVNVYLEEGKLFYDIELDDSPVLEASPLGIMTKNSNFSKDLIFEDISELKEENQQYSLLRGKKSQVVQSYREQMFNVKNKEGKQLGVIFRVSNDGVAYAYNIKGNGEEEVLSENSGFNFPEKTTAFMAPLAKAKSGWAKTNPSYEDHYQLDIPIGTPSDYGQGWVYPALFRIGDEGWVLISETGVDCNYVATHLADDSQGGLYKVEFPHADHNLPEDPATAAVTLPFTTPWRTITIGENLNTIVESTMAQDLVTPYYSPNGDYRSGKASWSWLVYNDGHTTYKDTKEFIDLADSLDFEYCLIDAIWDTQIGRDKIEELAKYAAVKNIGLILWYNSNGNWNDAPQSPLNRMNTRDARREELAWMQKIGIKGIKVDFFGGDKQSGMQLYQDILEDANDFGIACNFHGATLPRGWDRMFPNFVTAEAVMGMEFCKFDQENADWQPKHCTILPFIRNVVAPMDFTPVVLNPTLGEVPGTGAKRMTTAAFELALPVILYSPVEHFGIVPDNLKQFPKYVWNYLSKVPSTWDETLLIDGYPGKDVMMARRSGKIWYVAGINGEKIAKDFSCQLPFIQKETMAQLITDKSNTNNETEIRNMSIAENGEIQISIQPYGGFVLVINTDGEN</sequence>
<dbReference type="InterPro" id="IPR019563">
    <property type="entry name" value="GH97_catalytic"/>
</dbReference>
<dbReference type="Gene3D" id="2.60.40.1180">
    <property type="entry name" value="Golgi alpha-mannosidase II"/>
    <property type="match status" value="1"/>
</dbReference>
<feature type="signal peptide" evidence="6">
    <location>
        <begin position="1"/>
        <end position="25"/>
    </location>
</feature>
<evidence type="ECO:0000256" key="1">
    <source>
        <dbReference type="ARBA" id="ARBA00001913"/>
    </source>
</evidence>
<dbReference type="InterPro" id="IPR014718">
    <property type="entry name" value="GH-type_carb-bd"/>
</dbReference>
<dbReference type="Pfam" id="PF14508">
    <property type="entry name" value="GH97_N"/>
    <property type="match status" value="1"/>
</dbReference>
<dbReference type="InterPro" id="IPR013780">
    <property type="entry name" value="Glyco_hydro_b"/>
</dbReference>
<dbReference type="PANTHER" id="PTHR35803">
    <property type="entry name" value="GLUCAN 1,4-ALPHA-GLUCOSIDASE SUSB-RELATED"/>
    <property type="match status" value="1"/>
</dbReference>
<dbReference type="KEGG" id="copr:Cop2CBH44_16860"/>
<evidence type="ECO:0000259" key="7">
    <source>
        <dbReference type="Pfam" id="PF10566"/>
    </source>
</evidence>
<evidence type="ECO:0000313" key="11">
    <source>
        <dbReference type="Proteomes" id="UP000594042"/>
    </source>
</evidence>